<evidence type="ECO:0000313" key="3">
    <source>
        <dbReference type="EMBL" id="MTE22230.1"/>
    </source>
</evidence>
<keyword evidence="4" id="KW-1185">Reference proteome</keyword>
<sequence length="210" mass="21978">MTETSPEAAAAASATPDLGPPARRMARLVADVTDDRLDDPTPCAGTSVGDLLHHVLGLSTAFRDAARKDLGPTTDTDPSASRPSAALLPADWRTAVPRRLDELAAAWRDPAAWEGTTRAGGVTLPAAVAGRVALDELVVHGWDLARATGREYHCEEASLRVCFDLLSRSTDEADRAGAFGPVVEVPPGAPLVDRVVGLSGRDPSWAPTSD</sequence>
<name>A0A6G2BJ08_9ACTN</name>
<feature type="compositionally biased region" description="Low complexity" evidence="1">
    <location>
        <begin position="1"/>
        <end position="16"/>
    </location>
</feature>
<comment type="caution">
    <text evidence="3">The sequence shown here is derived from an EMBL/GenBank/DDBJ whole genome shotgun (WGS) entry which is preliminary data.</text>
</comment>
<organism evidence="3 4">
    <name type="scientific">Streptomyces taklimakanensis</name>
    <dbReference type="NCBI Taxonomy" id="2569853"/>
    <lineage>
        <taxon>Bacteria</taxon>
        <taxon>Bacillati</taxon>
        <taxon>Actinomycetota</taxon>
        <taxon>Actinomycetes</taxon>
        <taxon>Kitasatosporales</taxon>
        <taxon>Streptomycetaceae</taxon>
        <taxon>Streptomyces</taxon>
    </lineage>
</organism>
<dbReference type="AlphaFoldDB" id="A0A6G2BJ08"/>
<evidence type="ECO:0000313" key="4">
    <source>
        <dbReference type="Proteomes" id="UP000473014"/>
    </source>
</evidence>
<feature type="region of interest" description="Disordered" evidence="1">
    <location>
        <begin position="1"/>
        <end position="23"/>
    </location>
</feature>
<dbReference type="EMBL" id="WIXO01000001">
    <property type="protein sequence ID" value="MTE22230.1"/>
    <property type="molecule type" value="Genomic_DNA"/>
</dbReference>
<reference evidence="3 4" key="1">
    <citation type="submission" date="2019-11" db="EMBL/GenBank/DDBJ databases">
        <authorList>
            <person name="Yuan L."/>
        </authorList>
    </citation>
    <scope>NUCLEOTIDE SEQUENCE [LARGE SCALE GENOMIC DNA]</scope>
    <source>
        <strain evidence="3 4">TRM43335</strain>
    </source>
</reference>
<dbReference type="NCBIfam" id="TIGR03083">
    <property type="entry name" value="maleylpyruvate isomerase family mycothiol-dependent enzyme"/>
    <property type="match status" value="1"/>
</dbReference>
<evidence type="ECO:0000259" key="2">
    <source>
        <dbReference type="Pfam" id="PF11716"/>
    </source>
</evidence>
<dbReference type="Gene3D" id="1.20.120.450">
    <property type="entry name" value="dinb family like domain"/>
    <property type="match status" value="1"/>
</dbReference>
<dbReference type="InterPro" id="IPR017517">
    <property type="entry name" value="Maleyloyr_isom"/>
</dbReference>
<dbReference type="InterPro" id="IPR024344">
    <property type="entry name" value="MDMPI_metal-binding"/>
</dbReference>
<dbReference type="Pfam" id="PF11716">
    <property type="entry name" value="MDMPI_N"/>
    <property type="match status" value="1"/>
</dbReference>
<evidence type="ECO:0000256" key="1">
    <source>
        <dbReference type="SAM" id="MobiDB-lite"/>
    </source>
</evidence>
<dbReference type="OrthoDB" id="5185819at2"/>
<gene>
    <name evidence="3" type="ORF">F0L17_24640</name>
</gene>
<dbReference type="InterPro" id="IPR034660">
    <property type="entry name" value="DinB/YfiT-like"/>
</dbReference>
<dbReference type="RefSeq" id="WP_155072751.1">
    <property type="nucleotide sequence ID" value="NZ_WIXO01000001.1"/>
</dbReference>
<dbReference type="GO" id="GO:0046872">
    <property type="term" value="F:metal ion binding"/>
    <property type="evidence" value="ECO:0007669"/>
    <property type="project" value="InterPro"/>
</dbReference>
<dbReference type="InterPro" id="IPR017520">
    <property type="entry name" value="CHP03086"/>
</dbReference>
<accession>A0A6G2BJ08</accession>
<feature type="domain" description="Mycothiol-dependent maleylpyruvate isomerase metal-binding" evidence="2">
    <location>
        <begin position="22"/>
        <end position="145"/>
    </location>
</feature>
<proteinExistence type="predicted"/>
<dbReference type="SUPFAM" id="SSF109854">
    <property type="entry name" value="DinB/YfiT-like putative metalloenzymes"/>
    <property type="match status" value="1"/>
</dbReference>
<protein>
    <submittedName>
        <fullName evidence="3">TIGR03086 family protein</fullName>
    </submittedName>
</protein>
<dbReference type="NCBIfam" id="TIGR03086">
    <property type="entry name" value="TIGR03086 family metal-binding protein"/>
    <property type="match status" value="1"/>
</dbReference>
<dbReference type="Proteomes" id="UP000473014">
    <property type="component" value="Unassembled WGS sequence"/>
</dbReference>